<dbReference type="InterPro" id="IPR029278">
    <property type="entry name" value="Imm26"/>
</dbReference>
<comment type="caution">
    <text evidence="1">The sequence shown here is derived from an EMBL/GenBank/DDBJ whole genome shotgun (WGS) entry which is preliminary data.</text>
</comment>
<dbReference type="Proteomes" id="UP000003085">
    <property type="component" value="Unassembled WGS sequence"/>
</dbReference>
<gene>
    <name evidence="1" type="ORF">HMP0015_2325</name>
</gene>
<sequence>MVRANTKIGDVFSAKLDDGSKKYFQLIAFDSTQLNSDVIRAFKKVYSSNDNPDLPEVVNSGVEFYAHCVTKSGLKMNLWEKVGNIANVGDISKILFRDTNDYGSKIGEEKIKLSDNWYVWRINDENFNLVGRLEGENRHAYIGLVINPLGVIELLKGYKYPPNYPDFE</sequence>
<evidence type="ECO:0000313" key="1">
    <source>
        <dbReference type="EMBL" id="EFF82211.1"/>
    </source>
</evidence>
<dbReference type="HOGENOM" id="CLU_137782_0_0_6"/>
<name>D4XRI3_ACIHA</name>
<dbReference type="EMBL" id="ADMT01000185">
    <property type="protein sequence ID" value="EFF82211.1"/>
    <property type="molecule type" value="Genomic_DNA"/>
</dbReference>
<organism evidence="1 2">
    <name type="scientific">Acinetobacter haemolyticus ATCC 19194</name>
    <dbReference type="NCBI Taxonomy" id="707232"/>
    <lineage>
        <taxon>Bacteria</taxon>
        <taxon>Pseudomonadati</taxon>
        <taxon>Pseudomonadota</taxon>
        <taxon>Gammaproteobacteria</taxon>
        <taxon>Moraxellales</taxon>
        <taxon>Moraxellaceae</taxon>
        <taxon>Acinetobacter</taxon>
    </lineage>
</organism>
<dbReference type="RefSeq" id="WP_004639567.1">
    <property type="nucleotide sequence ID" value="NZ_GG770435.1"/>
</dbReference>
<reference evidence="2" key="1">
    <citation type="submission" date="2010-03" db="EMBL/GenBank/DDBJ databases">
        <title>Complete sequence of Mobiluncus curtisii ATCC 43063.</title>
        <authorList>
            <person name="Muzny D."/>
            <person name="Qin X."/>
            <person name="Deng J."/>
            <person name="Jiang H."/>
            <person name="Liu Y."/>
            <person name="Qu J."/>
            <person name="Song X.-Z."/>
            <person name="Zhang L."/>
            <person name="Thornton R."/>
            <person name="Coyle M."/>
            <person name="Francisco L."/>
            <person name="Jackson L."/>
            <person name="Javaid M."/>
            <person name="Korchina V."/>
            <person name="Kovar C."/>
            <person name="Mata R."/>
            <person name="Mathew T."/>
            <person name="Ngo R."/>
            <person name="Nguyen L."/>
            <person name="Nguyen N."/>
            <person name="Okwuonu G."/>
            <person name="Ongeri F."/>
            <person name="Pham C."/>
            <person name="Simmons D."/>
            <person name="Wilczek-Boney K."/>
            <person name="Hale W."/>
            <person name="Jakkamsetti A."/>
            <person name="Pham P."/>
            <person name="Ruth R."/>
            <person name="San Lucas F."/>
            <person name="Warren J."/>
            <person name="Zhang J."/>
            <person name="Zhao Z."/>
            <person name="Zhou C."/>
            <person name="Zhu D."/>
            <person name="Lee S."/>
            <person name="Bess C."/>
            <person name="Blankenburg K."/>
            <person name="Forbes L."/>
            <person name="Fu Q."/>
            <person name="Gubbala S."/>
            <person name="Hirani K."/>
            <person name="Jayaseelan J.C."/>
            <person name="Lara F."/>
            <person name="Munidasa M."/>
            <person name="Palculict T."/>
            <person name="Patil S."/>
            <person name="Pu L.-L."/>
            <person name="Saada N."/>
            <person name="Tang L."/>
            <person name="Weissenberger G."/>
            <person name="Zhu Y."/>
            <person name="Hemphill L."/>
            <person name="Shang Y."/>
            <person name="Youmans B."/>
            <person name="Ayvaz T."/>
            <person name="Ross M."/>
            <person name="Santibanez J."/>
            <person name="Aqrawi P."/>
            <person name="Gross S."/>
            <person name="Joshi V."/>
            <person name="Fowler G."/>
            <person name="Nazareth L."/>
            <person name="Reid J."/>
            <person name="Worley K."/>
            <person name="Petrosino J."/>
            <person name="Highlander S."/>
            <person name="Gibbs R."/>
            <person name="Gibbs R."/>
        </authorList>
    </citation>
    <scope>NUCLEOTIDE SEQUENCE [LARGE SCALE GENOMIC DNA]</scope>
    <source>
        <strain evidence="2">ATCC 19194</strain>
    </source>
</reference>
<protein>
    <submittedName>
        <fullName evidence="1">Uncharacterized protein</fullName>
    </submittedName>
</protein>
<accession>D4XRI3</accession>
<dbReference type="Pfam" id="PF15428">
    <property type="entry name" value="Imm26"/>
    <property type="match status" value="1"/>
</dbReference>
<dbReference type="AlphaFoldDB" id="D4XRI3"/>
<proteinExistence type="predicted"/>
<evidence type="ECO:0000313" key="2">
    <source>
        <dbReference type="Proteomes" id="UP000003085"/>
    </source>
</evidence>